<dbReference type="EMBL" id="SHBE01000004">
    <property type="protein sequence ID" value="RZO26459.1"/>
    <property type="molecule type" value="Genomic_DNA"/>
</dbReference>
<evidence type="ECO:0000256" key="3">
    <source>
        <dbReference type="ARBA" id="ARBA00023027"/>
    </source>
</evidence>
<sequence>MKSRGFCRNKRILRFKNNIVVSLGEPSGVGAEVFLKAIYKSSLVESLDKIVVCCDPKIIIRMLKKLSITLEINTITETESNYKKDCLNILNIQKCGDYVLGSPSALNADYVVSHLEAAAKLASKNKASLVTGPINKNVIAEKYLNFSGHTDYLSNLFSSKSILMVLANPKLRVGLVTTHIPLSEVPKSITMENIYKKGELFAKGLNKYFGIKDPKICVLGLNPHSGEKGIIGNEEISIISPGIELLCKNGINASGPLPADTAFINNSFDGFLSMYHDQSLPVIKTLDFERTINVTFGLPFLRTSVDHGTAEDIANEQVASHISMLEALKLAGNVPRI</sequence>
<evidence type="ECO:0000256" key="1">
    <source>
        <dbReference type="ARBA" id="ARBA00022723"/>
    </source>
</evidence>
<dbReference type="GO" id="GO:0046872">
    <property type="term" value="F:metal ion binding"/>
    <property type="evidence" value="ECO:0007669"/>
    <property type="project" value="UniProtKB-KW"/>
</dbReference>
<evidence type="ECO:0000313" key="4">
    <source>
        <dbReference type="EMBL" id="RZO26459.1"/>
    </source>
</evidence>
<dbReference type="AlphaFoldDB" id="A0A520MZ30"/>
<dbReference type="NCBIfam" id="TIGR00557">
    <property type="entry name" value="pdxA"/>
    <property type="match status" value="1"/>
</dbReference>
<dbReference type="InterPro" id="IPR005255">
    <property type="entry name" value="PdxA_fam"/>
</dbReference>
<dbReference type="Gene3D" id="3.40.718.10">
    <property type="entry name" value="Isopropylmalate Dehydrogenase"/>
    <property type="match status" value="1"/>
</dbReference>
<evidence type="ECO:0000313" key="5">
    <source>
        <dbReference type="Proteomes" id="UP000315825"/>
    </source>
</evidence>
<evidence type="ECO:0000256" key="2">
    <source>
        <dbReference type="ARBA" id="ARBA00023002"/>
    </source>
</evidence>
<dbReference type="GO" id="GO:0050570">
    <property type="term" value="F:4-hydroxythreonine-4-phosphate dehydrogenase activity"/>
    <property type="evidence" value="ECO:0007669"/>
    <property type="project" value="UniProtKB-EC"/>
</dbReference>
<gene>
    <name evidence="4" type="primary">pdxA</name>
    <name evidence="4" type="ORF">EVA92_02880</name>
</gene>
<dbReference type="GO" id="GO:0051287">
    <property type="term" value="F:NAD binding"/>
    <property type="evidence" value="ECO:0007669"/>
    <property type="project" value="InterPro"/>
</dbReference>
<organism evidence="4 5">
    <name type="scientific">SAR86 cluster bacterium</name>
    <dbReference type="NCBI Taxonomy" id="2030880"/>
    <lineage>
        <taxon>Bacteria</taxon>
        <taxon>Pseudomonadati</taxon>
        <taxon>Pseudomonadota</taxon>
        <taxon>Gammaproteobacteria</taxon>
        <taxon>SAR86 cluster</taxon>
    </lineage>
</organism>
<keyword evidence="1" id="KW-0479">Metal-binding</keyword>
<dbReference type="PANTHER" id="PTHR30004">
    <property type="entry name" value="4-HYDROXYTHREONINE-4-PHOSPHATE DEHYDROGENASE"/>
    <property type="match status" value="1"/>
</dbReference>
<reference evidence="4 5" key="1">
    <citation type="submission" date="2019-02" db="EMBL/GenBank/DDBJ databases">
        <title>Prokaryotic population dynamics and viral predation in marine succession experiment using metagenomics: the confinement effect.</title>
        <authorList>
            <person name="Haro-Moreno J.M."/>
            <person name="Rodriguez-Valera F."/>
            <person name="Lopez-Perez M."/>
        </authorList>
    </citation>
    <scope>NUCLEOTIDE SEQUENCE [LARGE SCALE GENOMIC DNA]</scope>
    <source>
        <strain evidence="4">MED-G159</strain>
    </source>
</reference>
<comment type="caution">
    <text evidence="4">The sequence shown here is derived from an EMBL/GenBank/DDBJ whole genome shotgun (WGS) entry which is preliminary data.</text>
</comment>
<dbReference type="Proteomes" id="UP000315825">
    <property type="component" value="Unassembled WGS sequence"/>
</dbReference>
<dbReference type="SUPFAM" id="SSF53659">
    <property type="entry name" value="Isocitrate/Isopropylmalate dehydrogenase-like"/>
    <property type="match status" value="1"/>
</dbReference>
<accession>A0A520MZ30</accession>
<name>A0A520MZ30_9GAMM</name>
<dbReference type="PANTHER" id="PTHR30004:SF6">
    <property type="entry name" value="D-THREONATE 4-PHOSPHATE DEHYDROGENASE"/>
    <property type="match status" value="1"/>
</dbReference>
<dbReference type="Pfam" id="PF04166">
    <property type="entry name" value="PdxA"/>
    <property type="match status" value="1"/>
</dbReference>
<protein>
    <submittedName>
        <fullName evidence="4">4-hydroxythreonine-4-phosphate dehydrogenase PdxA</fullName>
        <ecNumber evidence="4">1.1.1.262</ecNumber>
    </submittedName>
</protein>
<proteinExistence type="predicted"/>
<dbReference type="EC" id="1.1.1.262" evidence="4"/>
<keyword evidence="3" id="KW-0520">NAD</keyword>
<keyword evidence="2 4" id="KW-0560">Oxidoreductase</keyword>